<dbReference type="InterPro" id="IPR001753">
    <property type="entry name" value="Enoyl-CoA_hydra/iso"/>
</dbReference>
<dbReference type="AlphaFoldDB" id="A0A2S8BLE6"/>
<dbReference type="EC" id="4.2.1.149" evidence="1"/>
<accession>A0A2S8BLE6</accession>
<gene>
    <name evidence="1" type="primary">caiD_6</name>
    <name evidence="1" type="ORF">C1Y40_02319</name>
</gene>
<comment type="caution">
    <text evidence="1">The sequence shown here is derived from an EMBL/GenBank/DDBJ whole genome shotgun (WGS) entry which is preliminary data.</text>
</comment>
<dbReference type="SUPFAM" id="SSF52096">
    <property type="entry name" value="ClpP/crotonase"/>
    <property type="match status" value="1"/>
</dbReference>
<organism evidence="1 2">
    <name type="scientific">Mycobacterium talmoniae</name>
    <dbReference type="NCBI Taxonomy" id="1858794"/>
    <lineage>
        <taxon>Bacteria</taxon>
        <taxon>Bacillati</taxon>
        <taxon>Actinomycetota</taxon>
        <taxon>Actinomycetes</taxon>
        <taxon>Mycobacteriales</taxon>
        <taxon>Mycobacteriaceae</taxon>
        <taxon>Mycobacterium</taxon>
    </lineage>
</organism>
<dbReference type="GO" id="GO:0016829">
    <property type="term" value="F:lyase activity"/>
    <property type="evidence" value="ECO:0007669"/>
    <property type="project" value="UniProtKB-KW"/>
</dbReference>
<sequence>MREIGPALTKELVMTCRPFGAEEARAAGFINRVVAAADLDDTVERLVAQLITKSALTLSVTKRHTNAVTDGMVAPARSWSDADGLVTALHDPESRDAATAYLQRVRRR</sequence>
<name>A0A2S8BLE6_9MYCO</name>
<dbReference type="Gene3D" id="3.90.226.10">
    <property type="entry name" value="2-enoyl-CoA Hydratase, Chain A, domain 1"/>
    <property type="match status" value="1"/>
</dbReference>
<reference evidence="1 2" key="1">
    <citation type="journal article" date="2017" name="Int. J. Syst. Evol. Microbiol.">
        <title>Mycobacterium talmoniae sp. nov., a slowly growing mycobacterium isolated from human respiratory samples.</title>
        <authorList>
            <person name="Davidson R.M."/>
            <person name="DeGroote M.A."/>
            <person name="Marola J.L."/>
            <person name="Buss S."/>
            <person name="Jones V."/>
            <person name="McNeil M.R."/>
            <person name="Freifeld A.G."/>
            <person name="Elaine Epperson L."/>
            <person name="Hasan N.A."/>
            <person name="Jackson M."/>
            <person name="Iwen P.C."/>
            <person name="Salfinger M."/>
            <person name="Strong M."/>
        </authorList>
    </citation>
    <scope>NUCLEOTIDE SEQUENCE [LARGE SCALE GENOMIC DNA]</scope>
    <source>
        <strain evidence="1 2">ATCC BAA-2683</strain>
    </source>
</reference>
<dbReference type="Proteomes" id="UP000238296">
    <property type="component" value="Unassembled WGS sequence"/>
</dbReference>
<dbReference type="InterPro" id="IPR029045">
    <property type="entry name" value="ClpP/crotonase-like_dom_sf"/>
</dbReference>
<keyword evidence="1" id="KW-0456">Lyase</keyword>
<proteinExistence type="predicted"/>
<evidence type="ECO:0000313" key="2">
    <source>
        <dbReference type="Proteomes" id="UP000238296"/>
    </source>
</evidence>
<protein>
    <submittedName>
        <fullName evidence="1">Carnitinyl-CoA dehydratase</fullName>
        <ecNumber evidence="1">4.2.1.149</ecNumber>
    </submittedName>
</protein>
<dbReference type="Pfam" id="PF00378">
    <property type="entry name" value="ECH_1"/>
    <property type="match status" value="1"/>
</dbReference>
<evidence type="ECO:0000313" key="1">
    <source>
        <dbReference type="EMBL" id="PQM47502.1"/>
    </source>
</evidence>
<dbReference type="EMBL" id="PPEA01000326">
    <property type="protein sequence ID" value="PQM47502.1"/>
    <property type="molecule type" value="Genomic_DNA"/>
</dbReference>